<protein>
    <submittedName>
        <fullName evidence="4">Transposase</fullName>
    </submittedName>
</protein>
<name>A0A1X2ZG75_BIFAD</name>
<feature type="domain" description="HTH-like" evidence="3">
    <location>
        <begin position="55"/>
        <end position="109"/>
    </location>
</feature>
<evidence type="ECO:0000259" key="2">
    <source>
        <dbReference type="Pfam" id="PF00665"/>
    </source>
</evidence>
<dbReference type="InterPro" id="IPR025948">
    <property type="entry name" value="HTH-like_dom"/>
</dbReference>
<evidence type="ECO:0000313" key="5">
    <source>
        <dbReference type="Proteomes" id="UP000193664"/>
    </source>
</evidence>
<dbReference type="SUPFAM" id="SSF53098">
    <property type="entry name" value="Ribonuclease H-like"/>
    <property type="match status" value="1"/>
</dbReference>
<reference evidence="4 5" key="1">
    <citation type="journal article" date="2016" name="Sci. Rep.">
        <title>Evaluation of genetic diversity among strains of the human gut commensal Bifidobacterium adolescentis.</title>
        <authorList>
            <person name="Duranti S."/>
            <person name="Milani C."/>
            <person name="Lugli G.A."/>
            <person name="Mancabelli L."/>
            <person name="Turroni F."/>
            <person name="Ferrario C."/>
            <person name="Mangifesta M."/>
            <person name="Viappiani A."/>
            <person name="Sanchez B."/>
            <person name="Margolles A."/>
            <person name="van Sinderen D."/>
            <person name="Ventura M."/>
        </authorList>
    </citation>
    <scope>NUCLEOTIDE SEQUENCE [LARGE SCALE GENOMIC DNA]</scope>
    <source>
        <strain evidence="4 5">AD2-8</strain>
    </source>
</reference>
<dbReference type="Pfam" id="PF13276">
    <property type="entry name" value="HTH_21"/>
    <property type="match status" value="1"/>
</dbReference>
<dbReference type="InterPro" id="IPR050900">
    <property type="entry name" value="Transposase_IS3/IS150/IS904"/>
</dbReference>
<gene>
    <name evidence="4" type="ORF">AD0028_1615</name>
</gene>
<sequence length="213" mass="23663">MVAYIDEFKDRFRVGPIRRMLAASLDCGFITPRGYRMFRSRPVSRMAARHEAPARDILEIHADSFMAVYGYRKTHAQLLARGWDPAEIGRDQVMNVMRESGIRGVRRGRTPVTTKPAKGAGGRPDLVERGFEAEAPNRPHVADITYVRMANGSFGHTAFAADVFARRIVGWACATTMDTRELPLQALEQAISWAASHGGTDGLVHHSDHGAQY</sequence>
<dbReference type="InterPro" id="IPR001584">
    <property type="entry name" value="Integrase_cat-core"/>
</dbReference>
<evidence type="ECO:0000259" key="3">
    <source>
        <dbReference type="Pfam" id="PF13276"/>
    </source>
</evidence>
<dbReference type="AlphaFoldDB" id="A0A1X2ZG75"/>
<feature type="non-terminal residue" evidence="4">
    <location>
        <position position="213"/>
    </location>
</feature>
<dbReference type="Proteomes" id="UP000193664">
    <property type="component" value="Unassembled WGS sequence"/>
</dbReference>
<dbReference type="GO" id="GO:0015074">
    <property type="term" value="P:DNA integration"/>
    <property type="evidence" value="ECO:0007669"/>
    <property type="project" value="InterPro"/>
</dbReference>
<dbReference type="EMBL" id="LNKF01000008">
    <property type="protein sequence ID" value="OSG93374.1"/>
    <property type="molecule type" value="Genomic_DNA"/>
</dbReference>
<dbReference type="PANTHER" id="PTHR46889:SF4">
    <property type="entry name" value="TRANSPOSASE INSO FOR INSERTION SEQUENCE ELEMENT IS911B-RELATED"/>
    <property type="match status" value="1"/>
</dbReference>
<evidence type="ECO:0000256" key="1">
    <source>
        <dbReference type="ARBA" id="ARBA00002286"/>
    </source>
</evidence>
<comment type="function">
    <text evidence="1">Involved in the transposition of the insertion sequence.</text>
</comment>
<dbReference type="PANTHER" id="PTHR46889">
    <property type="entry name" value="TRANSPOSASE INSF FOR INSERTION SEQUENCE IS3B-RELATED"/>
    <property type="match status" value="1"/>
</dbReference>
<proteinExistence type="predicted"/>
<organism evidence="4 5">
    <name type="scientific">Bifidobacterium adolescentis</name>
    <dbReference type="NCBI Taxonomy" id="1680"/>
    <lineage>
        <taxon>Bacteria</taxon>
        <taxon>Bacillati</taxon>
        <taxon>Actinomycetota</taxon>
        <taxon>Actinomycetes</taxon>
        <taxon>Bifidobacteriales</taxon>
        <taxon>Bifidobacteriaceae</taxon>
        <taxon>Bifidobacterium</taxon>
    </lineage>
</organism>
<feature type="domain" description="Integrase catalytic" evidence="2">
    <location>
        <begin position="134"/>
        <end position="213"/>
    </location>
</feature>
<comment type="caution">
    <text evidence="4">The sequence shown here is derived from an EMBL/GenBank/DDBJ whole genome shotgun (WGS) entry which is preliminary data.</text>
</comment>
<dbReference type="InterPro" id="IPR012337">
    <property type="entry name" value="RNaseH-like_sf"/>
</dbReference>
<accession>A0A1X2ZG75</accession>
<dbReference type="Pfam" id="PF00665">
    <property type="entry name" value="rve"/>
    <property type="match status" value="1"/>
</dbReference>
<evidence type="ECO:0000313" key="4">
    <source>
        <dbReference type="EMBL" id="OSG93374.1"/>
    </source>
</evidence>